<proteinExistence type="predicted"/>
<feature type="domain" description="MobA/VirD2-like nuclease" evidence="2">
    <location>
        <begin position="38"/>
        <end position="146"/>
    </location>
</feature>
<evidence type="ECO:0000259" key="2">
    <source>
        <dbReference type="Pfam" id="PF03432"/>
    </source>
</evidence>
<protein>
    <recommendedName>
        <fullName evidence="2">MobA/VirD2-like nuclease domain-containing protein</fullName>
    </recommendedName>
</protein>
<accession>A0A0X3TNG1</accession>
<keyword evidence="4" id="KW-1185">Reference proteome</keyword>
<sequence length="434" mass="50283">MILNANQRGSAQELARHLLNTRDNDHVELHDLRGFVADDLRGALLEAEAISMGTKCINHLFSVSLNPPDYADVPVQTFEKAIARLEAALGLEGQPRAIVFHEKEGRRHAHAVWSRIDADEMKAIKFPFYKRHLTDISKQLFLENGWPLPEGLQDRRKRDPLKFSFMEWQQAKRTGLDPKETKALLRECWNVSDSRSGFEAALQEKGFWLAQGDKRGYVAVDWRGEVYSLSRAIGEKKKELAARLGDRQELFTVQETKTLISAQLTPKIMEWAKEAESQARKMRLSITFQSEQAVQRQRSERESLRRRQEKRWLSEEKARAARMPKGMRGLWGWITGKNRKLRQINEAEIKKARSRDLAEKQALIRQQIVERQNLQKRVALVRQHQRKTLFGLAADIAKAIALGRVPEDLKSKARDEKRQKDREKSRDRGPDFNR</sequence>
<gene>
    <name evidence="3" type="ORF">AVO44_17820</name>
</gene>
<organism evidence="3 4">
    <name type="scientific">Ruegeria profundi</name>
    <dbReference type="NCBI Taxonomy" id="1685378"/>
    <lineage>
        <taxon>Bacteria</taxon>
        <taxon>Pseudomonadati</taxon>
        <taxon>Pseudomonadota</taxon>
        <taxon>Alphaproteobacteria</taxon>
        <taxon>Rhodobacterales</taxon>
        <taxon>Roseobacteraceae</taxon>
        <taxon>Ruegeria</taxon>
    </lineage>
</organism>
<comment type="caution">
    <text evidence="3">The sequence shown here is derived from an EMBL/GenBank/DDBJ whole genome shotgun (WGS) entry which is preliminary data.</text>
</comment>
<reference evidence="4" key="1">
    <citation type="submission" date="2015-12" db="EMBL/GenBank/DDBJ databases">
        <authorList>
            <person name="Zhang G."/>
            <person name="Stingl U."/>
        </authorList>
    </citation>
    <scope>NUCLEOTIDE SEQUENCE [LARGE SCALE GENOMIC DNA]</scope>
    <source>
        <strain evidence="4">ZGT108</strain>
    </source>
</reference>
<dbReference type="EMBL" id="LQBP01000011">
    <property type="protein sequence ID" value="KUJ77243.1"/>
    <property type="molecule type" value="Genomic_DNA"/>
</dbReference>
<dbReference type="AlphaFoldDB" id="A0A0X3TNG1"/>
<dbReference type="Pfam" id="PF03432">
    <property type="entry name" value="Relaxase"/>
    <property type="match status" value="1"/>
</dbReference>
<evidence type="ECO:0000313" key="3">
    <source>
        <dbReference type="EMBL" id="KUJ77243.1"/>
    </source>
</evidence>
<dbReference type="InterPro" id="IPR005094">
    <property type="entry name" value="Endonuclease_MobA/VirD2"/>
</dbReference>
<evidence type="ECO:0000256" key="1">
    <source>
        <dbReference type="SAM" id="MobiDB-lite"/>
    </source>
</evidence>
<name>A0A0X3TNG1_9RHOB</name>
<dbReference type="RefSeq" id="WP_068340037.1">
    <property type="nucleotide sequence ID" value="NZ_LQBP01000011.1"/>
</dbReference>
<evidence type="ECO:0000313" key="4">
    <source>
        <dbReference type="Proteomes" id="UP000053690"/>
    </source>
</evidence>
<dbReference type="OrthoDB" id="1826980at2"/>
<feature type="region of interest" description="Disordered" evidence="1">
    <location>
        <begin position="407"/>
        <end position="434"/>
    </location>
</feature>
<dbReference type="Proteomes" id="UP000053690">
    <property type="component" value="Unassembled WGS sequence"/>
</dbReference>
<dbReference type="STRING" id="1685378.AVO44_17820"/>